<evidence type="ECO:0000256" key="4">
    <source>
        <dbReference type="NCBIfam" id="TIGR02021"/>
    </source>
</evidence>
<dbReference type="GO" id="GO:0032259">
    <property type="term" value="P:methylation"/>
    <property type="evidence" value="ECO:0007669"/>
    <property type="project" value="UniProtKB-KW"/>
</dbReference>
<dbReference type="PROSITE" id="PS51556">
    <property type="entry name" value="SAM_MT_MG_PIX"/>
    <property type="match status" value="1"/>
</dbReference>
<evidence type="ECO:0000313" key="6">
    <source>
        <dbReference type="EMBL" id="SAY39296.1"/>
    </source>
</evidence>
<dbReference type="InterPro" id="IPR010251">
    <property type="entry name" value="Mg_prot_MeTrfase"/>
</dbReference>
<dbReference type="Proteomes" id="UP000182631">
    <property type="component" value="Unassembled WGS sequence"/>
</dbReference>
<dbReference type="Pfam" id="PF07109">
    <property type="entry name" value="Mg-por_mtran_C"/>
    <property type="match status" value="1"/>
</dbReference>
<name>A0A171DHK6_9SYNE</name>
<dbReference type="PANTHER" id="PTHR43464:SF19">
    <property type="entry name" value="UBIQUINONE BIOSYNTHESIS O-METHYLTRANSFERASE, MITOCHONDRIAL"/>
    <property type="match status" value="1"/>
</dbReference>
<dbReference type="CDD" id="cd02440">
    <property type="entry name" value="AdoMet_MTases"/>
    <property type="match status" value="1"/>
</dbReference>
<dbReference type="NCBIfam" id="TIGR02021">
    <property type="entry name" value="BchM-ChlM"/>
    <property type="match status" value="1"/>
</dbReference>
<protein>
    <recommendedName>
        <fullName evidence="4">Magnesium protoporphyrin IX methyltransferase</fullName>
        <ecNumber evidence="4">2.1.1.11</ecNumber>
    </recommendedName>
</protein>
<accession>A0A171DHK6</accession>
<dbReference type="GO" id="GO:0046406">
    <property type="term" value="F:magnesium protoporphyrin IX methyltransferase activity"/>
    <property type="evidence" value="ECO:0007669"/>
    <property type="project" value="UniProtKB-UniRule"/>
</dbReference>
<dbReference type="InterPro" id="IPR029063">
    <property type="entry name" value="SAM-dependent_MTases_sf"/>
</dbReference>
<feature type="domain" description="Magnesium-protoporphyrin IX methyltransferase C-terminal" evidence="5">
    <location>
        <begin position="146"/>
        <end position="243"/>
    </location>
</feature>
<keyword evidence="7" id="KW-1185">Reference proteome</keyword>
<sequence>MPLHPAMVPPSPSTTTGNEKEVVRAYFNGTGFERWRRIYSNTQDVNRVQEHIRRGHNKTVAAVLHWLQEDGDVKIRSFCDAGCGVGSLTLPLAAMGARRIAASDLSEAMLSEARQRAVAAGVSAEQVRFHVADLEALGGEFHTVVCLDVFIHYPQQAAEAMVRHLASLSQNRLIVSFAPYSLSLSLLKAVGSMFPGASKATRAYTLKESGIVAAAAAAGFRPTGRHLFCNAPFYFSRLLEFQRC</sequence>
<dbReference type="EC" id="2.1.1.11" evidence="4"/>
<dbReference type="SUPFAM" id="SSF53335">
    <property type="entry name" value="S-adenosyl-L-methionine-dependent methyltransferases"/>
    <property type="match status" value="1"/>
</dbReference>
<evidence type="ECO:0000313" key="7">
    <source>
        <dbReference type="Proteomes" id="UP000182631"/>
    </source>
</evidence>
<dbReference type="GO" id="GO:0015995">
    <property type="term" value="P:chlorophyll biosynthetic process"/>
    <property type="evidence" value="ECO:0007669"/>
    <property type="project" value="UniProtKB-UniRule"/>
</dbReference>
<dbReference type="EMBL" id="FITM01000147">
    <property type="protein sequence ID" value="SAY39296.1"/>
    <property type="molecule type" value="Genomic_DNA"/>
</dbReference>
<gene>
    <name evidence="6" type="ORF">FLM9_1365</name>
</gene>
<evidence type="ECO:0000256" key="2">
    <source>
        <dbReference type="ARBA" id="ARBA00022679"/>
    </source>
</evidence>
<dbReference type="InterPro" id="IPR010940">
    <property type="entry name" value="Mg_prot_MeTrfase_C"/>
</dbReference>
<evidence type="ECO:0000256" key="3">
    <source>
        <dbReference type="ARBA" id="ARBA00022691"/>
    </source>
</evidence>
<keyword evidence="3" id="KW-0949">S-adenosyl-L-methionine</keyword>
<dbReference type="PANTHER" id="PTHR43464">
    <property type="entry name" value="METHYLTRANSFERASE"/>
    <property type="match status" value="1"/>
</dbReference>
<evidence type="ECO:0000259" key="5">
    <source>
        <dbReference type="Pfam" id="PF07109"/>
    </source>
</evidence>
<proteinExistence type="predicted"/>
<organism evidence="6 7">
    <name type="scientific">Candidatus Synechococcus spongiarum</name>
    <dbReference type="NCBI Taxonomy" id="431041"/>
    <lineage>
        <taxon>Bacteria</taxon>
        <taxon>Bacillati</taxon>
        <taxon>Cyanobacteriota</taxon>
        <taxon>Cyanophyceae</taxon>
        <taxon>Synechococcales</taxon>
        <taxon>Synechococcaceae</taxon>
        <taxon>Synechococcus</taxon>
    </lineage>
</organism>
<dbReference type="AlphaFoldDB" id="A0A171DHK6"/>
<reference evidence="7" key="1">
    <citation type="submission" date="2016-02" db="EMBL/GenBank/DDBJ databases">
        <authorList>
            <person name="liu f."/>
        </authorList>
    </citation>
    <scope>NUCLEOTIDE SEQUENCE [LARGE SCALE GENOMIC DNA]</scope>
</reference>
<dbReference type="Gene3D" id="3.40.50.150">
    <property type="entry name" value="Vaccinia Virus protein VP39"/>
    <property type="match status" value="1"/>
</dbReference>
<keyword evidence="2 6" id="KW-0808">Transferase</keyword>
<evidence type="ECO:0000256" key="1">
    <source>
        <dbReference type="ARBA" id="ARBA00022603"/>
    </source>
</evidence>
<keyword evidence="1 6" id="KW-0489">Methyltransferase</keyword>